<comment type="caution">
    <text evidence="1">The sequence shown here is derived from an EMBL/GenBank/DDBJ whole genome shotgun (WGS) entry which is preliminary data.</text>
</comment>
<sequence>ARSRRSLFLKFPTAAAVPAPSGASLIAPQCHNTSPVFSPMLPMTATTSSMY</sequence>
<name>A0ABD0NR55_CIRMR</name>
<feature type="non-terminal residue" evidence="1">
    <location>
        <position position="51"/>
    </location>
</feature>
<dbReference type="AlphaFoldDB" id="A0ABD0NR55"/>
<accession>A0ABD0NR55</accession>
<evidence type="ECO:0000313" key="2">
    <source>
        <dbReference type="Proteomes" id="UP001529510"/>
    </source>
</evidence>
<dbReference type="Proteomes" id="UP001529510">
    <property type="component" value="Unassembled WGS sequence"/>
</dbReference>
<evidence type="ECO:0000313" key="1">
    <source>
        <dbReference type="EMBL" id="KAL0163950.1"/>
    </source>
</evidence>
<feature type="non-terminal residue" evidence="1">
    <location>
        <position position="1"/>
    </location>
</feature>
<organism evidence="1 2">
    <name type="scientific">Cirrhinus mrigala</name>
    <name type="common">Mrigala</name>
    <dbReference type="NCBI Taxonomy" id="683832"/>
    <lineage>
        <taxon>Eukaryota</taxon>
        <taxon>Metazoa</taxon>
        <taxon>Chordata</taxon>
        <taxon>Craniata</taxon>
        <taxon>Vertebrata</taxon>
        <taxon>Euteleostomi</taxon>
        <taxon>Actinopterygii</taxon>
        <taxon>Neopterygii</taxon>
        <taxon>Teleostei</taxon>
        <taxon>Ostariophysi</taxon>
        <taxon>Cypriniformes</taxon>
        <taxon>Cyprinidae</taxon>
        <taxon>Labeoninae</taxon>
        <taxon>Labeonini</taxon>
        <taxon>Cirrhinus</taxon>
    </lineage>
</organism>
<keyword evidence="2" id="KW-1185">Reference proteome</keyword>
<reference evidence="1 2" key="1">
    <citation type="submission" date="2024-05" db="EMBL/GenBank/DDBJ databases">
        <title>Genome sequencing and assembly of Indian major carp, Cirrhinus mrigala (Hamilton, 1822).</title>
        <authorList>
            <person name="Mohindra V."/>
            <person name="Chowdhury L.M."/>
            <person name="Lal K."/>
            <person name="Jena J.K."/>
        </authorList>
    </citation>
    <scope>NUCLEOTIDE SEQUENCE [LARGE SCALE GENOMIC DNA]</scope>
    <source>
        <strain evidence="1">CM1030</strain>
        <tissue evidence="1">Blood</tissue>
    </source>
</reference>
<gene>
    <name evidence="1" type="ORF">M9458_039703</name>
</gene>
<proteinExistence type="predicted"/>
<dbReference type="EMBL" id="JAMKFB020000020">
    <property type="protein sequence ID" value="KAL0163950.1"/>
    <property type="molecule type" value="Genomic_DNA"/>
</dbReference>
<protein>
    <submittedName>
        <fullName evidence="1">Uncharacterized protein</fullName>
    </submittedName>
</protein>